<dbReference type="Proteomes" id="UP001623384">
    <property type="component" value="Chromosome"/>
</dbReference>
<dbReference type="SMART" id="SM01118">
    <property type="entry name" value="CYTH"/>
    <property type="match status" value="1"/>
</dbReference>
<name>A0ABZ2R9N8_9MICC</name>
<protein>
    <submittedName>
        <fullName evidence="5">CYTH and CHAD domain-containing protein</fullName>
    </submittedName>
</protein>
<feature type="coiled-coil region" evidence="1">
    <location>
        <begin position="531"/>
        <end position="558"/>
    </location>
</feature>
<dbReference type="PANTHER" id="PTHR39339:SF1">
    <property type="entry name" value="CHAD DOMAIN-CONTAINING PROTEIN"/>
    <property type="match status" value="1"/>
</dbReference>
<dbReference type="InterPro" id="IPR007899">
    <property type="entry name" value="CHAD_dom"/>
</dbReference>
<dbReference type="InterPro" id="IPR033469">
    <property type="entry name" value="CYTH-like_dom_sf"/>
</dbReference>
<dbReference type="Gene3D" id="2.40.320.10">
    <property type="entry name" value="Hypothetical Protein Pfu-838710-001"/>
    <property type="match status" value="1"/>
</dbReference>
<feature type="compositionally biased region" description="Low complexity" evidence="2">
    <location>
        <begin position="231"/>
        <end position="247"/>
    </location>
</feature>
<dbReference type="Pfam" id="PF01928">
    <property type="entry name" value="CYTH"/>
    <property type="match status" value="1"/>
</dbReference>
<dbReference type="Gene3D" id="1.40.20.10">
    <property type="entry name" value="CHAD domain"/>
    <property type="match status" value="1"/>
</dbReference>
<dbReference type="Pfam" id="PF05235">
    <property type="entry name" value="CHAD"/>
    <property type="match status" value="1"/>
</dbReference>
<feature type="region of interest" description="Disordered" evidence="2">
    <location>
        <begin position="207"/>
        <end position="265"/>
    </location>
</feature>
<feature type="domain" description="CHAD" evidence="3">
    <location>
        <begin position="279"/>
        <end position="545"/>
    </location>
</feature>
<keyword evidence="1" id="KW-0175">Coiled coil</keyword>
<evidence type="ECO:0000259" key="4">
    <source>
        <dbReference type="SMART" id="SM01118"/>
    </source>
</evidence>
<dbReference type="InterPro" id="IPR023577">
    <property type="entry name" value="CYTH_domain"/>
</dbReference>
<evidence type="ECO:0000256" key="2">
    <source>
        <dbReference type="SAM" id="MobiDB-lite"/>
    </source>
</evidence>
<dbReference type="SUPFAM" id="SSF55154">
    <property type="entry name" value="CYTH-like phosphatases"/>
    <property type="match status" value="1"/>
</dbReference>
<reference evidence="5 6" key="1">
    <citation type="submission" date="2024-03" db="EMBL/GenBank/DDBJ databases">
        <title>Rhodococcus navarretei sp. nov. and Pseudarthrobacter quantumdoti sp. nov., two new species with the ability to biosynthesize Quantum Dots isolated from soil samples at Union Glacier, Antarctica.</title>
        <authorList>
            <person name="Vargas M."/>
        </authorList>
    </citation>
    <scope>NUCLEOTIDE SEQUENCE [LARGE SCALE GENOMIC DNA]</scope>
    <source>
        <strain evidence="5 6">RC-2-3</strain>
    </source>
</reference>
<feature type="compositionally biased region" description="Basic residues" evidence="2">
    <location>
        <begin position="436"/>
        <end position="449"/>
    </location>
</feature>
<sequence length="561" mass="60851">MKASQGLEIEKKYDVGNDAAVPALDRLPGVARVAAPHTDVLEAVYFDTDRHILASRRITLRRRTGGTDAGWHLKLPPLETGTTGTEPQQRRELHAPLGQPGVVPDSLLDHIRAYLRGASVAPVVRLETRRTTHALYGEDGVHLADLADDRVTAERLHPGGREGSGGQQHWREWELELVHGGPGLFAPAEELLVEAGARPAGHASKLARALGGEPGGEPDAGPGSELGGAAGSTSPGAGQSQAAGPSTDESIQDHSIQDQSTPDLAAGKKAPAAAVVTAYLAGQIQEILAQDPKVRLEEPESVHDMRSAVRRLRSALAAYRKLYAARPVRHLRDELKWLGQLLGGPRDAEVLLDRLRGHLGELPPGEGVDAARDLVERRVGGAFDDGYRRLQEALRSERYFRLLDELDAFRDTPPVRAEAVARGRRVSAKAVDKSARRLQRSHRAATRARRGTDHENALHQVRKDAKRLRHVAETAALVRGKRARKVAKAAQRQQKILGNFHDAVIARDLLGAVGSDTEMAAPEAAALTALRTRQAEEMGAAEAKYRKARRKSRELLRRGVL</sequence>
<evidence type="ECO:0000256" key="1">
    <source>
        <dbReference type="SAM" id="Coils"/>
    </source>
</evidence>
<proteinExistence type="predicted"/>
<dbReference type="CDD" id="cd07374">
    <property type="entry name" value="CYTH-like_Pase"/>
    <property type="match status" value="1"/>
</dbReference>
<feature type="domain" description="CYTH" evidence="4">
    <location>
        <begin position="6"/>
        <end position="213"/>
    </location>
</feature>
<dbReference type="PANTHER" id="PTHR39339">
    <property type="entry name" value="SLR1444 PROTEIN"/>
    <property type="match status" value="1"/>
</dbReference>
<dbReference type="SMART" id="SM00880">
    <property type="entry name" value="CHAD"/>
    <property type="match status" value="1"/>
</dbReference>
<keyword evidence="6" id="KW-1185">Reference proteome</keyword>
<evidence type="ECO:0000313" key="5">
    <source>
        <dbReference type="EMBL" id="WXK94030.1"/>
    </source>
</evidence>
<gene>
    <name evidence="5" type="ORF">WHH00_04265</name>
</gene>
<accession>A0ABZ2R9N8</accession>
<dbReference type="InterPro" id="IPR038186">
    <property type="entry name" value="CHAD_dom_sf"/>
</dbReference>
<evidence type="ECO:0000259" key="3">
    <source>
        <dbReference type="SMART" id="SM00880"/>
    </source>
</evidence>
<dbReference type="RefSeq" id="WP_406636833.1">
    <property type="nucleotide sequence ID" value="NZ_CP148033.1"/>
</dbReference>
<dbReference type="EMBL" id="CP148033">
    <property type="protein sequence ID" value="WXK94030.1"/>
    <property type="molecule type" value="Genomic_DNA"/>
</dbReference>
<organism evidence="5 6">
    <name type="scientific">Pseudarthrobacter quantipunctorum</name>
    <dbReference type="NCBI Taxonomy" id="3128980"/>
    <lineage>
        <taxon>Bacteria</taxon>
        <taxon>Bacillati</taxon>
        <taxon>Actinomycetota</taxon>
        <taxon>Actinomycetes</taxon>
        <taxon>Micrococcales</taxon>
        <taxon>Micrococcaceae</taxon>
        <taxon>Pseudarthrobacter</taxon>
    </lineage>
</organism>
<evidence type="ECO:0000313" key="6">
    <source>
        <dbReference type="Proteomes" id="UP001623384"/>
    </source>
</evidence>
<feature type="region of interest" description="Disordered" evidence="2">
    <location>
        <begin position="431"/>
        <end position="456"/>
    </location>
</feature>